<evidence type="ECO:0000313" key="3">
    <source>
        <dbReference type="EMBL" id="SDD89429.1"/>
    </source>
</evidence>
<evidence type="ECO:0000313" key="4">
    <source>
        <dbReference type="Proteomes" id="UP000243205"/>
    </source>
</evidence>
<proteinExistence type="predicted"/>
<evidence type="ECO:0000259" key="2">
    <source>
        <dbReference type="Pfam" id="PF07603"/>
    </source>
</evidence>
<evidence type="ECO:0000256" key="1">
    <source>
        <dbReference type="SAM" id="MobiDB-lite"/>
    </source>
</evidence>
<dbReference type="STRING" id="57664.SAMN05661003_10239"/>
<dbReference type="EMBL" id="FNAQ01000002">
    <property type="protein sequence ID" value="SDD89429.1"/>
    <property type="molecule type" value="Genomic_DNA"/>
</dbReference>
<dbReference type="AlphaFoldDB" id="A0A1G6YG93"/>
<keyword evidence="4" id="KW-1185">Reference proteome</keyword>
<reference evidence="4" key="1">
    <citation type="submission" date="2016-10" db="EMBL/GenBank/DDBJ databases">
        <authorList>
            <person name="Varghese N."/>
            <person name="Submissions S."/>
        </authorList>
    </citation>
    <scope>NUCLEOTIDE SEQUENCE [LARGE SCALE GENOMIC DNA]</scope>
    <source>
        <strain evidence="4">DSM 8987</strain>
    </source>
</reference>
<gene>
    <name evidence="3" type="ORF">SAMN05661003_10239</name>
</gene>
<sequence length="595" mass="63832">MKKTEWRKWLVTVGCCLLTACGGGGGGGGGGSASTPPPVDPGAPPVEAVRLLNDSGIQSFGDANANNLTSAPAGFPWQDAALGRDAAAAAGSLQKTGGGAAGFDFSRIGIDGAVVSAAELGSKTWVAVRDNTTALMWEVKTNDYGLRDARWLYRRSAAADGAGVPGEDDCIADNGCDVDSYIARVNAAGLAGYSDWRLPTREELRSLVHYGTAGPVIDGSYFPDTPNDNTAYWTDTDDPASETDGGVVENAWVTEFCCGMEESVKKDSMLHVRLVRETGSPARQTLVTHADGSVTHLASQLRWQICPEGQLWDAQNGCGGSETLTTWSEAQALADAVSGWRLPTADELQSLARYYQLRQQHPEWLLPDAFAASAVAHSWSSTADPQDGDRALAVDFRSGEQTSLLKEAPAVVEEEDEGEGEETAEEPAEEPAEEVSEAETFEPQAVRLVRQDQVNYYLQDNHDGTVTDRFSGLMWKVCSEGQLWNPQSGCIGVAAQFDWQGALQQAQTVRAAAEAGYNDWRLPNIKELTSILNADRLEPASYRESFPATPAGIYWSASPYAVFPAFAWTADFADGALAALLKMSPHHVRLVRDAR</sequence>
<dbReference type="RefSeq" id="WP_092075936.1">
    <property type="nucleotide sequence ID" value="NZ_FNAQ01000002.1"/>
</dbReference>
<dbReference type="Pfam" id="PF07603">
    <property type="entry name" value="Lcl_C"/>
    <property type="match status" value="3"/>
</dbReference>
<feature type="domain" description="Lcl C-terminal" evidence="2">
    <location>
        <begin position="293"/>
        <end position="409"/>
    </location>
</feature>
<protein>
    <recommendedName>
        <fullName evidence="2">Lcl C-terminal domain-containing protein</fullName>
    </recommendedName>
</protein>
<accession>A0A1G6YG93</accession>
<dbReference type="OrthoDB" id="9793251at2"/>
<feature type="compositionally biased region" description="Acidic residues" evidence="1">
    <location>
        <begin position="412"/>
        <end position="440"/>
    </location>
</feature>
<feature type="region of interest" description="Disordered" evidence="1">
    <location>
        <begin position="401"/>
        <end position="440"/>
    </location>
</feature>
<dbReference type="PANTHER" id="PTHR35812">
    <property type="entry name" value="LIPOPROTEIN"/>
    <property type="match status" value="1"/>
</dbReference>
<organism evidence="3 4">
    <name type="scientific">Desulfuromonas thiophila</name>
    <dbReference type="NCBI Taxonomy" id="57664"/>
    <lineage>
        <taxon>Bacteria</taxon>
        <taxon>Pseudomonadati</taxon>
        <taxon>Thermodesulfobacteriota</taxon>
        <taxon>Desulfuromonadia</taxon>
        <taxon>Desulfuromonadales</taxon>
        <taxon>Desulfuromonadaceae</taxon>
        <taxon>Desulfuromonas</taxon>
    </lineage>
</organism>
<dbReference type="Proteomes" id="UP000243205">
    <property type="component" value="Unassembled WGS sequence"/>
</dbReference>
<name>A0A1G6YG93_9BACT</name>
<feature type="domain" description="Lcl C-terminal" evidence="2">
    <location>
        <begin position="127"/>
        <end position="276"/>
    </location>
</feature>
<dbReference type="PROSITE" id="PS51257">
    <property type="entry name" value="PROKAR_LIPOPROTEIN"/>
    <property type="match status" value="1"/>
</dbReference>
<feature type="domain" description="Lcl C-terminal" evidence="2">
    <location>
        <begin position="464"/>
        <end position="592"/>
    </location>
</feature>
<dbReference type="PANTHER" id="PTHR35812:SF1">
    <property type="entry name" value="LIPOPROTEIN"/>
    <property type="match status" value="1"/>
</dbReference>
<dbReference type="InterPro" id="IPR011460">
    <property type="entry name" value="Lcl_C"/>
</dbReference>